<evidence type="ECO:0000256" key="1">
    <source>
        <dbReference type="ARBA" id="ARBA00004613"/>
    </source>
</evidence>
<evidence type="ECO:0000256" key="8">
    <source>
        <dbReference type="ARBA" id="ARBA00023030"/>
    </source>
</evidence>
<evidence type="ECO:0000256" key="6">
    <source>
        <dbReference type="ARBA" id="ARBA00022729"/>
    </source>
</evidence>
<keyword evidence="3 9" id="KW-0217">Developmental protein</keyword>
<keyword evidence="11" id="KW-1185">Reference proteome</keyword>
<evidence type="ECO:0000256" key="5">
    <source>
        <dbReference type="ARBA" id="ARBA00022641"/>
    </source>
</evidence>
<dbReference type="EMBL" id="JBJKBG010000007">
    <property type="protein sequence ID" value="KAL3730217.1"/>
    <property type="molecule type" value="Genomic_DNA"/>
</dbReference>
<accession>A0ABD3JT49</accession>
<evidence type="ECO:0000256" key="2">
    <source>
        <dbReference type="ARBA" id="ARBA00010781"/>
    </source>
</evidence>
<keyword evidence="8 9" id="KW-0339">Growth factor</keyword>
<organism evidence="10 11">
    <name type="scientific">Eucalyptus globulus</name>
    <name type="common">Tasmanian blue gum</name>
    <dbReference type="NCBI Taxonomy" id="34317"/>
    <lineage>
        <taxon>Eukaryota</taxon>
        <taxon>Viridiplantae</taxon>
        <taxon>Streptophyta</taxon>
        <taxon>Embryophyta</taxon>
        <taxon>Tracheophyta</taxon>
        <taxon>Spermatophyta</taxon>
        <taxon>Magnoliopsida</taxon>
        <taxon>eudicotyledons</taxon>
        <taxon>Gunneridae</taxon>
        <taxon>Pentapetalae</taxon>
        <taxon>rosids</taxon>
        <taxon>malvids</taxon>
        <taxon>Myrtales</taxon>
        <taxon>Myrtaceae</taxon>
        <taxon>Myrtoideae</taxon>
        <taxon>Eucalypteae</taxon>
        <taxon>Eucalyptus</taxon>
    </lineage>
</organism>
<keyword evidence="4 9" id="KW-0964">Secreted</keyword>
<sequence length="76" mass="8011">MSPRVKCLALLALLAVSFIVVCSAARPGQASHGAALTTQSQPQVGEGCSGMGEEECLTRKTLDANIDYIYTQNLDP</sequence>
<dbReference type="GO" id="GO:0030154">
    <property type="term" value="P:cell differentiation"/>
    <property type="evidence" value="ECO:0007669"/>
    <property type="project" value="UniProtKB-UniRule"/>
</dbReference>
<feature type="signal peptide" evidence="9">
    <location>
        <begin position="1"/>
        <end position="24"/>
    </location>
</feature>
<comment type="PTM">
    <text evidence="9">PSK-alpha is produced by endopeptidase digestion. PSK-beta is produced from PSK-alpha by exopeptidase digestion.</text>
</comment>
<feature type="chain" id="PRO_5044531261" description="Phytosulfokine" evidence="9">
    <location>
        <begin position="25"/>
        <end position="76"/>
    </location>
</feature>
<gene>
    <name evidence="10" type="ORF">ACJRO7_027259</name>
</gene>
<evidence type="ECO:0000256" key="3">
    <source>
        <dbReference type="ARBA" id="ARBA00022473"/>
    </source>
</evidence>
<dbReference type="PANTHER" id="PTHR33285">
    <property type="entry name" value="PHYTOSULFOKINES 3"/>
    <property type="match status" value="1"/>
</dbReference>
<dbReference type="Proteomes" id="UP001634007">
    <property type="component" value="Unassembled WGS sequence"/>
</dbReference>
<evidence type="ECO:0000313" key="11">
    <source>
        <dbReference type="Proteomes" id="UP001634007"/>
    </source>
</evidence>
<evidence type="ECO:0000256" key="7">
    <source>
        <dbReference type="ARBA" id="ARBA00022782"/>
    </source>
</evidence>
<proteinExistence type="inferred from homology"/>
<keyword evidence="6 9" id="KW-0732">Signal</keyword>
<dbReference type="PANTHER" id="PTHR33285:SF55">
    <property type="entry name" value="PHYTOSULFOKINES 3"/>
    <property type="match status" value="1"/>
</dbReference>
<reference evidence="10 11" key="1">
    <citation type="submission" date="2024-11" db="EMBL/GenBank/DDBJ databases">
        <title>Chromosome-level genome assembly of Eucalyptus globulus Labill. provides insights into its genome evolution.</title>
        <authorList>
            <person name="Li X."/>
        </authorList>
    </citation>
    <scope>NUCLEOTIDE SEQUENCE [LARGE SCALE GENOMIC DNA]</scope>
    <source>
        <strain evidence="10">CL2024</strain>
        <tissue evidence="10">Fresh tender leaves</tissue>
    </source>
</reference>
<keyword evidence="7 9" id="KW-0221">Differentiation</keyword>
<dbReference type="GO" id="GO:0008283">
    <property type="term" value="P:cell population proliferation"/>
    <property type="evidence" value="ECO:0007669"/>
    <property type="project" value="UniProtKB-UniRule"/>
</dbReference>
<dbReference type="Pfam" id="PF06404">
    <property type="entry name" value="PSK"/>
    <property type="match status" value="1"/>
</dbReference>
<evidence type="ECO:0000256" key="9">
    <source>
        <dbReference type="RuleBase" id="RU368031"/>
    </source>
</evidence>
<comment type="caution">
    <text evidence="10">The sequence shown here is derived from an EMBL/GenBank/DDBJ whole genome shotgun (WGS) entry which is preliminary data.</text>
</comment>
<keyword evidence="5 9" id="KW-0765">Sulfation</keyword>
<dbReference type="AlphaFoldDB" id="A0ABD3JT49"/>
<evidence type="ECO:0000313" key="10">
    <source>
        <dbReference type="EMBL" id="KAL3730217.1"/>
    </source>
</evidence>
<evidence type="ECO:0000256" key="4">
    <source>
        <dbReference type="ARBA" id="ARBA00022525"/>
    </source>
</evidence>
<protein>
    <recommendedName>
        <fullName evidence="9">Phytosulfokine</fullName>
    </recommendedName>
    <component>
        <recommendedName>
            <fullName evidence="9">Phytosulfokine-alpha</fullName>
            <shortName evidence="9">PSK-alpha</shortName>
            <shortName evidence="9">Phytosulfokine-a</shortName>
        </recommendedName>
    </component>
    <component>
        <recommendedName>
            <fullName evidence="9">Phytosulfokine-beta</fullName>
            <shortName evidence="9">PSK-beta</shortName>
            <shortName evidence="9">Phytosulfokine-b</shortName>
        </recommendedName>
    </component>
</protein>
<dbReference type="InterPro" id="IPR009438">
    <property type="entry name" value="Phytosulfokine"/>
</dbReference>
<name>A0ABD3JT49_EUCGL</name>
<comment type="function">
    <text evidence="9">Promotes plant cell differentiation, organogenesis and somatic embryogenesis as well as cell proliferation.</text>
</comment>
<dbReference type="GO" id="GO:0008083">
    <property type="term" value="F:growth factor activity"/>
    <property type="evidence" value="ECO:0007669"/>
    <property type="project" value="UniProtKB-UniRule"/>
</dbReference>
<dbReference type="GO" id="GO:0005576">
    <property type="term" value="C:extracellular region"/>
    <property type="evidence" value="ECO:0007669"/>
    <property type="project" value="UniProtKB-SubCell"/>
</dbReference>
<comment type="PTM">
    <text evidence="9">Sulfation is important for activity and for the binding to a putative membrane receptor.</text>
</comment>
<comment type="similarity">
    <text evidence="2 9">Belongs to the phytosulfokine family.</text>
</comment>
<comment type="subcellular location">
    <subcellularLocation>
        <location evidence="1 9">Secreted</location>
    </subcellularLocation>
</comment>